<feature type="compositionally biased region" description="Basic and acidic residues" evidence="4">
    <location>
        <begin position="143"/>
        <end position="152"/>
    </location>
</feature>
<dbReference type="InterPro" id="IPR014729">
    <property type="entry name" value="Rossmann-like_a/b/a_fold"/>
</dbReference>
<evidence type="ECO:0000313" key="7">
    <source>
        <dbReference type="Proteomes" id="UP000001549"/>
    </source>
</evidence>
<comment type="cofactor">
    <cofactor evidence="1">
        <name>FAD</name>
        <dbReference type="ChEBI" id="CHEBI:57692"/>
    </cofactor>
</comment>
<name>F8B3Z4_9ACTN</name>
<gene>
    <name evidence="6" type="ordered locus">FsymDg_2650</name>
</gene>
<feature type="domain" description="Electron transfer flavoprotein alpha/beta-subunit N-terminal" evidence="5">
    <location>
        <begin position="61"/>
        <end position="288"/>
    </location>
</feature>
<dbReference type="PANTHER" id="PTHR21294">
    <property type="entry name" value="ELECTRON TRANSFER FLAVOPROTEIN BETA-SUBUNIT"/>
    <property type="match status" value="1"/>
</dbReference>
<dbReference type="InterPro" id="IPR030982">
    <property type="entry name" value="Mft_EtfB"/>
</dbReference>
<comment type="subunit">
    <text evidence="2">Heterodimer of an alpha and a beta subunit.</text>
</comment>
<accession>F8B3Z4</accession>
<organism evidence="6 7">
    <name type="scientific">Candidatus Protofrankia datiscae</name>
    <dbReference type="NCBI Taxonomy" id="2716812"/>
    <lineage>
        <taxon>Bacteria</taxon>
        <taxon>Bacillati</taxon>
        <taxon>Actinomycetota</taxon>
        <taxon>Actinomycetes</taxon>
        <taxon>Frankiales</taxon>
        <taxon>Frankiaceae</taxon>
        <taxon>Protofrankia</taxon>
    </lineage>
</organism>
<dbReference type="AlphaFoldDB" id="F8B3Z4"/>
<evidence type="ECO:0000259" key="5">
    <source>
        <dbReference type="SMART" id="SM00893"/>
    </source>
</evidence>
<dbReference type="InterPro" id="IPR012255">
    <property type="entry name" value="ETF_b"/>
</dbReference>
<dbReference type="RefSeq" id="WP_013873922.1">
    <property type="nucleotide sequence ID" value="NC_015656.1"/>
</dbReference>
<evidence type="ECO:0000256" key="3">
    <source>
        <dbReference type="ARBA" id="ARBA00025649"/>
    </source>
</evidence>
<dbReference type="Pfam" id="PF01012">
    <property type="entry name" value="ETF"/>
    <property type="match status" value="2"/>
</dbReference>
<dbReference type="KEGG" id="fsy:FsymDg_2650"/>
<dbReference type="GO" id="GO:0009055">
    <property type="term" value="F:electron transfer activity"/>
    <property type="evidence" value="ECO:0007669"/>
    <property type="project" value="InterPro"/>
</dbReference>
<dbReference type="eggNOG" id="COG2086">
    <property type="taxonomic scope" value="Bacteria"/>
</dbReference>
<dbReference type="EMBL" id="CP002801">
    <property type="protein sequence ID" value="AEH10006.1"/>
    <property type="molecule type" value="Genomic_DNA"/>
</dbReference>
<evidence type="ECO:0000256" key="1">
    <source>
        <dbReference type="ARBA" id="ARBA00001974"/>
    </source>
</evidence>
<dbReference type="HOGENOM" id="CLU_939712_0_0_11"/>
<protein>
    <submittedName>
        <fullName evidence="6">Electron transfer flavoprotein alpha/beta-subunit</fullName>
    </submittedName>
</protein>
<reference evidence="6 7" key="1">
    <citation type="submission" date="2011-05" db="EMBL/GenBank/DDBJ databases">
        <title>Complete sequence of chromosome of Frankia symbiont of Datisca glomerata.</title>
        <authorList>
            <consortium name="US DOE Joint Genome Institute"/>
            <person name="Lucas S."/>
            <person name="Han J."/>
            <person name="Lapidus A."/>
            <person name="Cheng J.-F."/>
            <person name="Goodwin L."/>
            <person name="Pitluck S."/>
            <person name="Peters L."/>
            <person name="Mikhailova N."/>
            <person name="Chertkov O."/>
            <person name="Teshima H."/>
            <person name="Han C."/>
            <person name="Tapia R."/>
            <person name="Land M."/>
            <person name="Hauser L."/>
            <person name="Kyrpides N."/>
            <person name="Ivanova N."/>
            <person name="Pagani I."/>
            <person name="Berry A."/>
            <person name="Pawlowski K."/>
            <person name="Persson T."/>
            <person name="Vanden Heuvel B."/>
            <person name="Benson D."/>
            <person name="Woyke T."/>
        </authorList>
    </citation>
    <scope>NUCLEOTIDE SEQUENCE [LARGE SCALE GENOMIC DNA]</scope>
    <source>
        <strain evidence="7">4085684</strain>
    </source>
</reference>
<evidence type="ECO:0000313" key="6">
    <source>
        <dbReference type="EMBL" id="AEH10006.1"/>
    </source>
</evidence>
<dbReference type="STRING" id="656024.FsymDg_2650"/>
<dbReference type="Proteomes" id="UP000001549">
    <property type="component" value="Chromosome"/>
</dbReference>
<dbReference type="InterPro" id="IPR014730">
    <property type="entry name" value="ETF_a/b_N"/>
</dbReference>
<evidence type="ECO:0000256" key="2">
    <source>
        <dbReference type="ARBA" id="ARBA00011355"/>
    </source>
</evidence>
<comment type="function">
    <text evidence="3">The electron transfer flavoprotein serves as a specific electron acceptor for other dehydrogenases. It transfers the electrons to the main respiratory chain via ETF-ubiquinone oxidoreductase (ETF dehydrogenase).</text>
</comment>
<dbReference type="NCBIfam" id="TIGR04503">
    <property type="entry name" value="mft_etfB"/>
    <property type="match status" value="1"/>
</dbReference>
<evidence type="ECO:0000256" key="4">
    <source>
        <dbReference type="SAM" id="MobiDB-lite"/>
    </source>
</evidence>
<dbReference type="SUPFAM" id="SSF52402">
    <property type="entry name" value="Adenine nucleotide alpha hydrolases-like"/>
    <property type="match status" value="2"/>
</dbReference>
<dbReference type="Gene3D" id="3.40.50.620">
    <property type="entry name" value="HUPs"/>
    <property type="match status" value="1"/>
</dbReference>
<feature type="region of interest" description="Disordered" evidence="4">
    <location>
        <begin position="128"/>
        <end position="160"/>
    </location>
</feature>
<keyword evidence="7" id="KW-1185">Reference proteome</keyword>
<dbReference type="SMART" id="SM00893">
    <property type="entry name" value="ETF"/>
    <property type="match status" value="1"/>
</dbReference>
<sequence>MTSQPSEPALTTAAETRAETRAETPVGAAVGAAVGTGTAVAPLVVVCLCHTDLRPDVDPLTGAVTRDLRGAGIAPAEQAALEHALRIADAWGGAVLAVAAGPPAADETLRAAAALGARVLRVPWPAPASAPGAAPAPHAGGPRHGDDPRHAGDPLGSARHYLDDLGRDERALARSLLAAVRTVGEPALVLCGDRSPDRGTGALPALLAHELGAAQALGLVDLRVDGGSLLAERRLDGGRRERLRVRPPAVCSVEGAGVRPRRASLPAVLAAERAEIAVLDAETVAGDDLAAAVTVRSARPFRPRTRVVPPPSGTPRQRLMELTGVLVAHEPPTIVGPVNAAGAADALLAFLERNGYLGERPSAGP</sequence>
<proteinExistence type="predicted"/>
<feature type="compositionally biased region" description="Low complexity" evidence="4">
    <location>
        <begin position="128"/>
        <end position="140"/>
    </location>
</feature>